<feature type="signal peptide" evidence="1">
    <location>
        <begin position="1"/>
        <end position="21"/>
    </location>
</feature>
<comment type="caution">
    <text evidence="2">The sequence shown here is derived from an EMBL/GenBank/DDBJ whole genome shotgun (WGS) entry which is preliminary data.</text>
</comment>
<proteinExistence type="predicted"/>
<evidence type="ECO:0000313" key="2">
    <source>
        <dbReference type="EMBL" id="EYF00167.1"/>
    </source>
</evidence>
<reference evidence="2 3" key="1">
    <citation type="submission" date="2013-05" db="EMBL/GenBank/DDBJ databases">
        <title>Genome assembly of Chondromyces apiculatus DSM 436.</title>
        <authorList>
            <person name="Sharma G."/>
            <person name="Khatri I."/>
            <person name="Kaur C."/>
            <person name="Mayilraj S."/>
            <person name="Subramanian S."/>
        </authorList>
    </citation>
    <scope>NUCLEOTIDE SEQUENCE [LARGE SCALE GENOMIC DNA]</scope>
    <source>
        <strain evidence="2 3">DSM 436</strain>
    </source>
</reference>
<organism evidence="2 3">
    <name type="scientific">Chondromyces apiculatus DSM 436</name>
    <dbReference type="NCBI Taxonomy" id="1192034"/>
    <lineage>
        <taxon>Bacteria</taxon>
        <taxon>Pseudomonadati</taxon>
        <taxon>Myxococcota</taxon>
        <taxon>Polyangia</taxon>
        <taxon>Polyangiales</taxon>
        <taxon>Polyangiaceae</taxon>
        <taxon>Chondromyces</taxon>
    </lineage>
</organism>
<accession>A0A017STS9</accession>
<keyword evidence="3" id="KW-1185">Reference proteome</keyword>
<sequence>MTLQRALSLLVPALLCGAASGCDDLDRFSTEPGEAYCGAVTLGGSFRTGISPRVQMRLEIDAGAIDGPEPPGTLTTYEAATEDQAERRLLAGAALRPIAPLAHDALSRLEFGEGRERNAIFAVSPADPAEEALLSVVSFQSDGAIEVRLLRPGALVAEDGTEPGSGRRQMFGIFRLAKRKEGCGF</sequence>
<name>A0A017STS9_9BACT</name>
<evidence type="ECO:0008006" key="4">
    <source>
        <dbReference type="Google" id="ProtNLM"/>
    </source>
</evidence>
<keyword evidence="1" id="KW-0732">Signal</keyword>
<dbReference type="RefSeq" id="WP_044252097.1">
    <property type="nucleotide sequence ID" value="NZ_ASRX01000127.1"/>
</dbReference>
<dbReference type="PROSITE" id="PS51257">
    <property type="entry name" value="PROKAR_LIPOPROTEIN"/>
    <property type="match status" value="1"/>
</dbReference>
<dbReference type="STRING" id="1192034.CAP_1128"/>
<feature type="chain" id="PRO_5001499624" description="Lipoprotein" evidence="1">
    <location>
        <begin position="22"/>
        <end position="185"/>
    </location>
</feature>
<protein>
    <recommendedName>
        <fullName evidence="4">Lipoprotein</fullName>
    </recommendedName>
</protein>
<gene>
    <name evidence="2" type="ORF">CAP_1128</name>
</gene>
<dbReference type="Proteomes" id="UP000019678">
    <property type="component" value="Unassembled WGS sequence"/>
</dbReference>
<dbReference type="AlphaFoldDB" id="A0A017STS9"/>
<evidence type="ECO:0000256" key="1">
    <source>
        <dbReference type="SAM" id="SignalP"/>
    </source>
</evidence>
<evidence type="ECO:0000313" key="3">
    <source>
        <dbReference type="Proteomes" id="UP000019678"/>
    </source>
</evidence>
<dbReference type="EMBL" id="ASRX01000127">
    <property type="protein sequence ID" value="EYF00167.1"/>
    <property type="molecule type" value="Genomic_DNA"/>
</dbReference>